<dbReference type="RefSeq" id="XP_066922304.1">
    <property type="nucleotide sequence ID" value="XM_067066203.1"/>
</dbReference>
<dbReference type="AlphaFoldDB" id="A0A7M5UH74"/>
<dbReference type="InterPro" id="IPR034035">
    <property type="entry name" value="Astacin-like_dom"/>
</dbReference>
<protein>
    <recommendedName>
        <fullName evidence="2">Metalloendopeptidase</fullName>
        <ecNumber evidence="2">3.4.24.-</ecNumber>
    </recommendedName>
</protein>
<feature type="chain" id="PRO_5029941122" description="Metalloendopeptidase" evidence="2">
    <location>
        <begin position="19"/>
        <end position="420"/>
    </location>
</feature>
<feature type="compositionally biased region" description="Basic residues" evidence="3">
    <location>
        <begin position="358"/>
        <end position="369"/>
    </location>
</feature>
<dbReference type="EnsemblMetazoa" id="CLYHEMT010284.1">
    <property type="protein sequence ID" value="CLYHEMP010284.1"/>
    <property type="gene ID" value="CLYHEMG010284"/>
</dbReference>
<dbReference type="GeneID" id="136809658"/>
<proteinExistence type="predicted"/>
<feature type="compositionally biased region" description="Low complexity" evidence="3">
    <location>
        <begin position="307"/>
        <end position="347"/>
    </location>
</feature>
<keyword evidence="6" id="KW-1185">Reference proteome</keyword>
<dbReference type="PANTHER" id="PTHR10127:SF883">
    <property type="entry name" value="ZINC METALLOPROTEINASE NAS-8"/>
    <property type="match status" value="1"/>
</dbReference>
<dbReference type="Gene3D" id="3.40.390.10">
    <property type="entry name" value="Collagenase (Catalytic Domain)"/>
    <property type="match status" value="1"/>
</dbReference>
<dbReference type="PANTHER" id="PTHR10127">
    <property type="entry name" value="DISCOIDIN, CUB, EGF, LAMININ , AND ZINC METALLOPROTEASE DOMAIN CONTAINING"/>
    <property type="match status" value="1"/>
</dbReference>
<comment type="caution">
    <text evidence="1">Lacks conserved residue(s) required for the propagation of feature annotation.</text>
</comment>
<keyword evidence="1 2" id="KW-0645">Protease</keyword>
<evidence type="ECO:0000313" key="6">
    <source>
        <dbReference type="Proteomes" id="UP000594262"/>
    </source>
</evidence>
<dbReference type="InterPro" id="IPR024079">
    <property type="entry name" value="MetalloPept_cat_dom_sf"/>
</dbReference>
<keyword evidence="1 2" id="KW-0862">Zinc</keyword>
<dbReference type="PRINTS" id="PR00480">
    <property type="entry name" value="ASTACIN"/>
</dbReference>
<dbReference type="SMART" id="SM00235">
    <property type="entry name" value="ZnMc"/>
    <property type="match status" value="1"/>
</dbReference>
<sequence length="420" mass="47253">MGVNRFFLVLLLGHCSLAVPWGIKLRNGKIYPRPGRGLYSTEQIENGKGQELDMLFKDGINPFKASGPRARRAVLVFEGLKWPNSIVPYRFAEENPLSPSLRTKTLEGMKRIEETTCVRFVEQTTENDYVIIDAKDNACYSFVGRIGGAQRLNMGEGCNSVAIAIHELMHALSFVHEHNRNDRDKYVIVKLENILSGAEKSFEKYEDFEIDILETPFDKQSVMHYSNFAFTNKNPFDGESAMTLISKGPLGANEVLGNSEGLSSLDIQRINTRYCQGATPQTKTPTKTPPATEQPTENPETPATEDPQVTTNPVTKNPVTENPVTDGVTMEPLTETPEPLTKTAAPTEIPPKTPCPTKRPKEKRLKKKGSWWKRITRKWWQGRGRGGRKRVHQKVSRKGGSRRVIGRHVKNFFKKAIFGK</sequence>
<dbReference type="SUPFAM" id="SSF55486">
    <property type="entry name" value="Metalloproteases ('zincins'), catalytic domain"/>
    <property type="match status" value="1"/>
</dbReference>
<organism evidence="5 6">
    <name type="scientific">Clytia hemisphaerica</name>
    <dbReference type="NCBI Taxonomy" id="252671"/>
    <lineage>
        <taxon>Eukaryota</taxon>
        <taxon>Metazoa</taxon>
        <taxon>Cnidaria</taxon>
        <taxon>Hydrozoa</taxon>
        <taxon>Hydroidolina</taxon>
        <taxon>Leptothecata</taxon>
        <taxon>Obeliida</taxon>
        <taxon>Clytiidae</taxon>
        <taxon>Clytia</taxon>
    </lineage>
</organism>
<dbReference type="InterPro" id="IPR006026">
    <property type="entry name" value="Peptidase_Metallo"/>
</dbReference>
<feature type="signal peptide" evidence="2">
    <location>
        <begin position="1"/>
        <end position="18"/>
    </location>
</feature>
<feature type="active site" evidence="1">
    <location>
        <position position="167"/>
    </location>
</feature>
<evidence type="ECO:0000256" key="1">
    <source>
        <dbReference type="PROSITE-ProRule" id="PRU01211"/>
    </source>
</evidence>
<keyword evidence="1 2" id="KW-0482">Metalloprotease</keyword>
<dbReference type="Proteomes" id="UP000594262">
    <property type="component" value="Unplaced"/>
</dbReference>
<feature type="domain" description="Peptidase M12A" evidence="4">
    <location>
        <begin position="72"/>
        <end position="276"/>
    </location>
</feature>
<name>A0A7M5UH74_9CNID</name>
<dbReference type="CDD" id="cd04280">
    <property type="entry name" value="ZnMc_astacin_like"/>
    <property type="match status" value="1"/>
</dbReference>
<feature type="binding site" evidence="1">
    <location>
        <position position="176"/>
    </location>
    <ligand>
        <name>Zn(2+)</name>
        <dbReference type="ChEBI" id="CHEBI:29105"/>
        <note>catalytic</note>
    </ligand>
</feature>
<dbReference type="GO" id="GO:0008270">
    <property type="term" value="F:zinc ion binding"/>
    <property type="evidence" value="ECO:0007669"/>
    <property type="project" value="UniProtKB-UniRule"/>
</dbReference>
<dbReference type="EC" id="3.4.24.-" evidence="2"/>
<reference evidence="5" key="1">
    <citation type="submission" date="2021-01" db="UniProtKB">
        <authorList>
            <consortium name="EnsemblMetazoa"/>
        </authorList>
    </citation>
    <scope>IDENTIFICATION</scope>
</reference>
<dbReference type="GO" id="GO:0006508">
    <property type="term" value="P:proteolysis"/>
    <property type="evidence" value="ECO:0007669"/>
    <property type="project" value="UniProtKB-KW"/>
</dbReference>
<feature type="binding site" evidence="1">
    <location>
        <position position="170"/>
    </location>
    <ligand>
        <name>Zn(2+)</name>
        <dbReference type="ChEBI" id="CHEBI:29105"/>
        <note>catalytic</note>
    </ligand>
</feature>
<evidence type="ECO:0000256" key="3">
    <source>
        <dbReference type="SAM" id="MobiDB-lite"/>
    </source>
</evidence>
<dbReference type="InterPro" id="IPR001506">
    <property type="entry name" value="Peptidase_M12A"/>
</dbReference>
<evidence type="ECO:0000313" key="5">
    <source>
        <dbReference type="EnsemblMetazoa" id="CLYHEMP010284.1"/>
    </source>
</evidence>
<keyword evidence="1 2" id="KW-0378">Hydrolase</keyword>
<keyword evidence="1 2" id="KW-0479">Metal-binding</keyword>
<keyword evidence="2" id="KW-0732">Signal</keyword>
<dbReference type="GO" id="GO:0004222">
    <property type="term" value="F:metalloendopeptidase activity"/>
    <property type="evidence" value="ECO:0007669"/>
    <property type="project" value="UniProtKB-UniRule"/>
</dbReference>
<evidence type="ECO:0000256" key="2">
    <source>
        <dbReference type="RuleBase" id="RU361183"/>
    </source>
</evidence>
<feature type="binding site" evidence="1">
    <location>
        <position position="166"/>
    </location>
    <ligand>
        <name>Zn(2+)</name>
        <dbReference type="ChEBI" id="CHEBI:29105"/>
        <note>catalytic</note>
    </ligand>
</feature>
<dbReference type="Pfam" id="PF01400">
    <property type="entry name" value="Astacin"/>
    <property type="match status" value="1"/>
</dbReference>
<accession>A0A7M5UH74</accession>
<comment type="cofactor">
    <cofactor evidence="1 2">
        <name>Zn(2+)</name>
        <dbReference type="ChEBI" id="CHEBI:29105"/>
    </cofactor>
    <text evidence="1 2">Binds 1 zinc ion per subunit.</text>
</comment>
<feature type="region of interest" description="Disordered" evidence="3">
    <location>
        <begin position="276"/>
        <end position="369"/>
    </location>
</feature>
<evidence type="ECO:0000259" key="4">
    <source>
        <dbReference type="PROSITE" id="PS51864"/>
    </source>
</evidence>
<dbReference type="OrthoDB" id="291007at2759"/>
<feature type="compositionally biased region" description="Low complexity" evidence="3">
    <location>
        <begin position="278"/>
        <end position="297"/>
    </location>
</feature>
<dbReference type="PROSITE" id="PS51864">
    <property type="entry name" value="ASTACIN"/>
    <property type="match status" value="1"/>
</dbReference>